<keyword evidence="2" id="KW-1185">Reference proteome</keyword>
<organism evidence="1 2">
    <name type="scientific">Zopfia rhizophila CBS 207.26</name>
    <dbReference type="NCBI Taxonomy" id="1314779"/>
    <lineage>
        <taxon>Eukaryota</taxon>
        <taxon>Fungi</taxon>
        <taxon>Dikarya</taxon>
        <taxon>Ascomycota</taxon>
        <taxon>Pezizomycotina</taxon>
        <taxon>Dothideomycetes</taxon>
        <taxon>Dothideomycetes incertae sedis</taxon>
        <taxon>Zopfiaceae</taxon>
        <taxon>Zopfia</taxon>
    </lineage>
</organism>
<name>A0A6A6ENH9_9PEZI</name>
<evidence type="ECO:0000313" key="1">
    <source>
        <dbReference type="EMBL" id="KAF2192522.1"/>
    </source>
</evidence>
<sequence length="84" mass="9382">MFPTAPQTRSPATRCGQISTLKSSILPRFQFLLLHQFYCLRMARCTEGDVQNALADLENRVALATAATRHGIPRNTLCDRFNSA</sequence>
<dbReference type="OrthoDB" id="5396311at2759"/>
<dbReference type="EMBL" id="ML994615">
    <property type="protein sequence ID" value="KAF2192522.1"/>
    <property type="molecule type" value="Genomic_DNA"/>
</dbReference>
<evidence type="ECO:0000313" key="2">
    <source>
        <dbReference type="Proteomes" id="UP000800200"/>
    </source>
</evidence>
<gene>
    <name evidence="1" type="ORF">K469DRAFT_313086</name>
</gene>
<protein>
    <submittedName>
        <fullName evidence="1">Uncharacterized protein</fullName>
    </submittedName>
</protein>
<accession>A0A6A6ENH9</accession>
<reference evidence="1" key="1">
    <citation type="journal article" date="2020" name="Stud. Mycol.">
        <title>101 Dothideomycetes genomes: a test case for predicting lifestyles and emergence of pathogens.</title>
        <authorList>
            <person name="Haridas S."/>
            <person name="Albert R."/>
            <person name="Binder M."/>
            <person name="Bloem J."/>
            <person name="Labutti K."/>
            <person name="Salamov A."/>
            <person name="Andreopoulos B."/>
            <person name="Baker S."/>
            <person name="Barry K."/>
            <person name="Bills G."/>
            <person name="Bluhm B."/>
            <person name="Cannon C."/>
            <person name="Castanera R."/>
            <person name="Culley D."/>
            <person name="Daum C."/>
            <person name="Ezra D."/>
            <person name="Gonzalez J."/>
            <person name="Henrissat B."/>
            <person name="Kuo A."/>
            <person name="Liang C."/>
            <person name="Lipzen A."/>
            <person name="Lutzoni F."/>
            <person name="Magnuson J."/>
            <person name="Mondo S."/>
            <person name="Nolan M."/>
            <person name="Ohm R."/>
            <person name="Pangilinan J."/>
            <person name="Park H.-J."/>
            <person name="Ramirez L."/>
            <person name="Alfaro M."/>
            <person name="Sun H."/>
            <person name="Tritt A."/>
            <person name="Yoshinaga Y."/>
            <person name="Zwiers L.-H."/>
            <person name="Turgeon B."/>
            <person name="Goodwin S."/>
            <person name="Spatafora J."/>
            <person name="Crous P."/>
            <person name="Grigoriev I."/>
        </authorList>
    </citation>
    <scope>NUCLEOTIDE SEQUENCE</scope>
    <source>
        <strain evidence="1">CBS 207.26</strain>
    </source>
</reference>
<dbReference type="AlphaFoldDB" id="A0A6A6ENH9"/>
<proteinExistence type="predicted"/>
<dbReference type="Proteomes" id="UP000800200">
    <property type="component" value="Unassembled WGS sequence"/>
</dbReference>